<sequence length="36" mass="4246">MYIINQSGAFRRWLNGLRDTAAKARILVRIKKELSR</sequence>
<organism evidence="1 2">
    <name type="scientific">Pandoraea communis</name>
    <dbReference type="NCBI Taxonomy" id="2508297"/>
    <lineage>
        <taxon>Bacteria</taxon>
        <taxon>Pseudomonadati</taxon>
        <taxon>Pseudomonadota</taxon>
        <taxon>Betaproteobacteria</taxon>
        <taxon>Burkholderiales</taxon>
        <taxon>Burkholderiaceae</taxon>
        <taxon>Pandoraea</taxon>
    </lineage>
</organism>
<proteinExistence type="predicted"/>
<keyword evidence="2" id="KW-1185">Reference proteome</keyword>
<evidence type="ECO:0000313" key="1">
    <source>
        <dbReference type="EMBL" id="VVD82285.1"/>
    </source>
</evidence>
<evidence type="ECO:0000313" key="2">
    <source>
        <dbReference type="Proteomes" id="UP000383971"/>
    </source>
</evidence>
<reference evidence="1 2" key="1">
    <citation type="submission" date="2019-08" db="EMBL/GenBank/DDBJ databases">
        <authorList>
            <person name="Peeters C."/>
        </authorList>
    </citation>
    <scope>NUCLEOTIDE SEQUENCE [LARGE SCALE GENOMIC DNA]</scope>
    <source>
        <strain evidence="1 2">LMG 31111</strain>
    </source>
</reference>
<protein>
    <submittedName>
        <fullName evidence="1">Uncharacterized protein</fullName>
    </submittedName>
</protein>
<dbReference type="Proteomes" id="UP000383971">
    <property type="component" value="Unassembled WGS sequence"/>
</dbReference>
<dbReference type="PROSITE" id="PS00019">
    <property type="entry name" value="ACTININ_1"/>
    <property type="match status" value="1"/>
</dbReference>
<dbReference type="EMBL" id="CABPSE010000003">
    <property type="protein sequence ID" value="VVD82285.1"/>
    <property type="molecule type" value="Genomic_DNA"/>
</dbReference>
<accession>A0A5E4T3A1</accession>
<dbReference type="AlphaFoldDB" id="A0A5E4T3A1"/>
<gene>
    <name evidence="1" type="ORF">PCO31111_01179</name>
</gene>
<name>A0A5E4T3A1_9BURK</name>
<dbReference type="InterPro" id="IPR001589">
    <property type="entry name" value="Actinin_actin-bd_CS"/>
</dbReference>